<evidence type="ECO:0000259" key="5">
    <source>
        <dbReference type="PROSITE" id="PS51635"/>
    </source>
</evidence>
<evidence type="ECO:0000256" key="1">
    <source>
        <dbReference type="ARBA" id="ARBA00022801"/>
    </source>
</evidence>
<evidence type="ECO:0000313" key="7">
    <source>
        <dbReference type="Proteomes" id="UP001060012"/>
    </source>
</evidence>
<dbReference type="PROSITE" id="PS51635">
    <property type="entry name" value="PNPLA"/>
    <property type="match status" value="1"/>
</dbReference>
<evidence type="ECO:0000256" key="3">
    <source>
        <dbReference type="ARBA" id="ARBA00023098"/>
    </source>
</evidence>
<evidence type="ECO:0000256" key="2">
    <source>
        <dbReference type="ARBA" id="ARBA00022963"/>
    </source>
</evidence>
<feature type="domain" description="PNPLA" evidence="5">
    <location>
        <begin position="9"/>
        <end position="170"/>
    </location>
</feature>
<accession>A0ABY5E646</accession>
<feature type="short sequence motif" description="DGA/G" evidence="4">
    <location>
        <begin position="157"/>
        <end position="159"/>
    </location>
</feature>
<protein>
    <submittedName>
        <fullName evidence="6">Patatin-like phospholipase family protein</fullName>
    </submittedName>
</protein>
<evidence type="ECO:0000313" key="6">
    <source>
        <dbReference type="EMBL" id="UTJ07230.1"/>
    </source>
</evidence>
<sequence>MQKKKTVSLVLGSGGARGYAHIGVIKELEKQGYEIKSISGSSMGALVGGLYASGKLQAYEDWVLNFDALDILKLVDFSFSDGGMIKADKVFDKIEEFIGEDVLIEDLSIPFTATATDILNKKEVWLKKGSLKDAIRASIAIPTIFTPKKLNGRVLFDGGILNPVPILPVTSEFTDLVIAVNLNDDAIIKDKHKKIFQEDDSYFKKTIGKFLNKKFTNTKKKKLSYFEILNLSIESMQDVIARHQLASHKPDIMINVSSKACEFYDFHKAKELIEYGRCITKDVLKDY</sequence>
<organism evidence="6 7">
    <name type="scientific">Arcobacter roscoffensis</name>
    <dbReference type="NCBI Taxonomy" id="2961520"/>
    <lineage>
        <taxon>Bacteria</taxon>
        <taxon>Pseudomonadati</taxon>
        <taxon>Campylobacterota</taxon>
        <taxon>Epsilonproteobacteria</taxon>
        <taxon>Campylobacterales</taxon>
        <taxon>Arcobacteraceae</taxon>
        <taxon>Arcobacter</taxon>
    </lineage>
</organism>
<gene>
    <name evidence="6" type="ORF">NJU99_03835</name>
</gene>
<comment type="caution">
    <text evidence="4">Lacks conserved residue(s) required for the propagation of feature annotation.</text>
</comment>
<reference evidence="6" key="1">
    <citation type="submission" date="2022-07" db="EMBL/GenBank/DDBJ databases">
        <title>Arcobacter roscoffensis sp. nov., a marine bacterium isolated from coastal seawater collected from Roscoff, France.</title>
        <authorList>
            <person name="Pascual J."/>
            <person name="Lepeaux C."/>
            <person name="Methner A."/>
            <person name="Overmann J."/>
        </authorList>
    </citation>
    <scope>NUCLEOTIDE SEQUENCE</scope>
    <source>
        <strain evidence="6">ARW1-2F2</strain>
    </source>
</reference>
<evidence type="ECO:0000256" key="4">
    <source>
        <dbReference type="PROSITE-ProRule" id="PRU01161"/>
    </source>
</evidence>
<feature type="short sequence motif" description="GXSXG" evidence="4">
    <location>
        <begin position="40"/>
        <end position="44"/>
    </location>
</feature>
<dbReference type="Pfam" id="PF01734">
    <property type="entry name" value="Patatin"/>
    <property type="match status" value="1"/>
</dbReference>
<dbReference type="EMBL" id="CP100595">
    <property type="protein sequence ID" value="UTJ07230.1"/>
    <property type="molecule type" value="Genomic_DNA"/>
</dbReference>
<keyword evidence="1 4" id="KW-0378">Hydrolase</keyword>
<dbReference type="Proteomes" id="UP001060012">
    <property type="component" value="Chromosome"/>
</dbReference>
<dbReference type="InterPro" id="IPR016035">
    <property type="entry name" value="Acyl_Trfase/lysoPLipase"/>
</dbReference>
<dbReference type="RefSeq" id="WP_254577408.1">
    <property type="nucleotide sequence ID" value="NZ_CP100595.1"/>
</dbReference>
<dbReference type="PANTHER" id="PTHR14226:SF76">
    <property type="entry name" value="NTE FAMILY PROTEIN RSSA"/>
    <property type="match status" value="1"/>
</dbReference>
<keyword evidence="3 4" id="KW-0443">Lipid metabolism</keyword>
<dbReference type="SUPFAM" id="SSF52151">
    <property type="entry name" value="FabD/lysophospholipase-like"/>
    <property type="match status" value="1"/>
</dbReference>
<dbReference type="InterPro" id="IPR050301">
    <property type="entry name" value="NTE"/>
</dbReference>
<feature type="active site" description="Nucleophile" evidence="4">
    <location>
        <position position="42"/>
    </location>
</feature>
<feature type="active site" description="Proton acceptor" evidence="4">
    <location>
        <position position="157"/>
    </location>
</feature>
<dbReference type="PANTHER" id="PTHR14226">
    <property type="entry name" value="NEUROPATHY TARGET ESTERASE/SWISS CHEESE D.MELANOGASTER"/>
    <property type="match status" value="1"/>
</dbReference>
<keyword evidence="2 4" id="KW-0442">Lipid degradation</keyword>
<dbReference type="InterPro" id="IPR002641">
    <property type="entry name" value="PNPLA_dom"/>
</dbReference>
<name>A0ABY5E646_9BACT</name>
<dbReference type="Gene3D" id="3.40.1090.10">
    <property type="entry name" value="Cytosolic phospholipase A2 catalytic domain"/>
    <property type="match status" value="1"/>
</dbReference>
<keyword evidence="7" id="KW-1185">Reference proteome</keyword>
<proteinExistence type="predicted"/>